<dbReference type="EMBL" id="CM045870">
    <property type="protein sequence ID" value="KAI7954271.1"/>
    <property type="molecule type" value="Genomic_DNA"/>
</dbReference>
<dbReference type="Proteomes" id="UP001060170">
    <property type="component" value="Chromosome 6"/>
</dbReference>
<keyword evidence="2" id="KW-1185">Reference proteome</keyword>
<name>A0ACC0EI48_9BASI</name>
<reference evidence="1 2" key="3">
    <citation type="journal article" date="2022" name="Microbiol. Spectr.">
        <title>Folding features and dynamics of 3D genome architecture in plant fungal pathogens.</title>
        <authorList>
            <person name="Xia C."/>
        </authorList>
    </citation>
    <scope>NUCLEOTIDE SEQUENCE [LARGE SCALE GENOMIC DNA]</scope>
    <source>
        <strain evidence="1 2">93-210</strain>
    </source>
</reference>
<proteinExistence type="predicted"/>
<evidence type="ECO:0000313" key="2">
    <source>
        <dbReference type="Proteomes" id="UP001060170"/>
    </source>
</evidence>
<gene>
    <name evidence="1" type="ORF">MJO28_006818</name>
</gene>
<reference evidence="2" key="1">
    <citation type="journal article" date="2018" name="BMC Genomics">
        <title>Genomic insights into host adaptation between the wheat stripe rust pathogen (Puccinia striiformis f. sp. tritici) and the barley stripe rust pathogen (Puccinia striiformis f. sp. hordei).</title>
        <authorList>
            <person name="Xia C."/>
            <person name="Wang M."/>
            <person name="Yin C."/>
            <person name="Cornejo O.E."/>
            <person name="Hulbert S.H."/>
            <person name="Chen X."/>
        </authorList>
    </citation>
    <scope>NUCLEOTIDE SEQUENCE [LARGE SCALE GENOMIC DNA]</scope>
    <source>
        <strain evidence="2">93-210</strain>
    </source>
</reference>
<reference evidence="2" key="2">
    <citation type="journal article" date="2018" name="Mol. Plant Microbe Interact.">
        <title>Genome sequence resources for the wheat stripe rust pathogen (Puccinia striiformis f. sp. tritici) and the barley stripe rust pathogen (Puccinia striiformis f. sp. hordei).</title>
        <authorList>
            <person name="Xia C."/>
            <person name="Wang M."/>
            <person name="Yin C."/>
            <person name="Cornejo O.E."/>
            <person name="Hulbert S.H."/>
            <person name="Chen X."/>
        </authorList>
    </citation>
    <scope>NUCLEOTIDE SEQUENCE [LARGE SCALE GENOMIC DNA]</scope>
    <source>
        <strain evidence="2">93-210</strain>
    </source>
</reference>
<accession>A0ACC0EI48</accession>
<organism evidence="1 2">
    <name type="scientific">Puccinia striiformis f. sp. tritici</name>
    <dbReference type="NCBI Taxonomy" id="168172"/>
    <lineage>
        <taxon>Eukaryota</taxon>
        <taxon>Fungi</taxon>
        <taxon>Dikarya</taxon>
        <taxon>Basidiomycota</taxon>
        <taxon>Pucciniomycotina</taxon>
        <taxon>Pucciniomycetes</taxon>
        <taxon>Pucciniales</taxon>
        <taxon>Pucciniaceae</taxon>
        <taxon>Puccinia</taxon>
    </lineage>
</organism>
<sequence length="59" mass="6433">MSSTGRSPPALRLLDDAGQKLASSRITLDIEAVEMENVGTDVVQESRIVIYDDCSTYKS</sequence>
<protein>
    <submittedName>
        <fullName evidence="1">Uncharacterized protein</fullName>
    </submittedName>
</protein>
<comment type="caution">
    <text evidence="1">The sequence shown here is derived from an EMBL/GenBank/DDBJ whole genome shotgun (WGS) entry which is preliminary data.</text>
</comment>
<evidence type="ECO:0000313" key="1">
    <source>
        <dbReference type="EMBL" id="KAI7954271.1"/>
    </source>
</evidence>